<dbReference type="Proteomes" id="UP000580474">
    <property type="component" value="Unassembled WGS sequence"/>
</dbReference>
<reference evidence="1 2" key="1">
    <citation type="submission" date="2020-08" db="EMBL/GenBank/DDBJ databases">
        <title>Sequencing the genomes of 1000 actinobacteria strains.</title>
        <authorList>
            <person name="Klenk H.-P."/>
        </authorList>
    </citation>
    <scope>NUCLEOTIDE SEQUENCE [LARGE SCALE GENOMIC DNA]</scope>
    <source>
        <strain evidence="1 2">DSM 45582</strain>
    </source>
</reference>
<evidence type="ECO:0000313" key="1">
    <source>
        <dbReference type="EMBL" id="MBB5068393.1"/>
    </source>
</evidence>
<dbReference type="AlphaFoldDB" id="A0A840NDK6"/>
<accession>A0A840NDK6</accession>
<comment type="caution">
    <text evidence="1">The sequence shown here is derived from an EMBL/GenBank/DDBJ whole genome shotgun (WGS) entry which is preliminary data.</text>
</comment>
<protein>
    <submittedName>
        <fullName evidence="1">Uncharacterized protein</fullName>
    </submittedName>
</protein>
<evidence type="ECO:0000313" key="2">
    <source>
        <dbReference type="Proteomes" id="UP000580474"/>
    </source>
</evidence>
<sequence length="81" mass="8418">MHQRPERLPDGVDLEEPAAAGCPAVRAEPEVEGVSRRVPGVPVRGARRSRRPGICRMRGGASGILAKGAMTWTVDSGGAGS</sequence>
<gene>
    <name evidence="1" type="ORF">BJ969_001481</name>
</gene>
<keyword evidence="2" id="KW-1185">Reference proteome</keyword>
<dbReference type="EMBL" id="JACHIV010000001">
    <property type="protein sequence ID" value="MBB5068393.1"/>
    <property type="molecule type" value="Genomic_DNA"/>
</dbReference>
<name>A0A840NDK6_9PSEU</name>
<proteinExistence type="predicted"/>
<organism evidence="1 2">
    <name type="scientific">Saccharopolyspora gloriosae</name>
    <dbReference type="NCBI Taxonomy" id="455344"/>
    <lineage>
        <taxon>Bacteria</taxon>
        <taxon>Bacillati</taxon>
        <taxon>Actinomycetota</taxon>
        <taxon>Actinomycetes</taxon>
        <taxon>Pseudonocardiales</taxon>
        <taxon>Pseudonocardiaceae</taxon>
        <taxon>Saccharopolyspora</taxon>
    </lineage>
</organism>